<gene>
    <name evidence="1" type="ORF">F2P81_005680</name>
</gene>
<comment type="caution">
    <text evidence="1">The sequence shown here is derived from an EMBL/GenBank/DDBJ whole genome shotgun (WGS) entry which is preliminary data.</text>
</comment>
<accession>A0A6A4TCM0</accession>
<dbReference type="Gene3D" id="2.60.120.200">
    <property type="match status" value="1"/>
</dbReference>
<dbReference type="Proteomes" id="UP000438429">
    <property type="component" value="Unassembled WGS sequence"/>
</dbReference>
<dbReference type="AlphaFoldDB" id="A0A6A4TCM0"/>
<name>A0A6A4TCM0_SCOMX</name>
<proteinExistence type="predicted"/>
<dbReference type="EMBL" id="VEVO01000005">
    <property type="protein sequence ID" value="KAF0042148.1"/>
    <property type="molecule type" value="Genomic_DNA"/>
</dbReference>
<evidence type="ECO:0000313" key="2">
    <source>
        <dbReference type="Proteomes" id="UP000438429"/>
    </source>
</evidence>
<organism evidence="1 2">
    <name type="scientific">Scophthalmus maximus</name>
    <name type="common">Turbot</name>
    <name type="synonym">Psetta maxima</name>
    <dbReference type="NCBI Taxonomy" id="52904"/>
    <lineage>
        <taxon>Eukaryota</taxon>
        <taxon>Metazoa</taxon>
        <taxon>Chordata</taxon>
        <taxon>Craniata</taxon>
        <taxon>Vertebrata</taxon>
        <taxon>Euteleostomi</taxon>
        <taxon>Actinopterygii</taxon>
        <taxon>Neopterygii</taxon>
        <taxon>Teleostei</taxon>
        <taxon>Neoteleostei</taxon>
        <taxon>Acanthomorphata</taxon>
        <taxon>Carangaria</taxon>
        <taxon>Pleuronectiformes</taxon>
        <taxon>Pleuronectoidei</taxon>
        <taxon>Scophthalmidae</taxon>
        <taxon>Scophthalmus</taxon>
    </lineage>
</organism>
<evidence type="ECO:0000313" key="1">
    <source>
        <dbReference type="EMBL" id="KAF0042148.1"/>
    </source>
</evidence>
<protein>
    <submittedName>
        <fullName evidence="1">Uncharacterized protein</fullName>
    </submittedName>
</protein>
<reference evidence="1 2" key="1">
    <citation type="submission" date="2019-06" db="EMBL/GenBank/DDBJ databases">
        <title>Draft genomes of female and male turbot (Scophthalmus maximus).</title>
        <authorList>
            <person name="Xu H."/>
            <person name="Xu X.-W."/>
            <person name="Shao C."/>
            <person name="Chen S."/>
        </authorList>
    </citation>
    <scope>NUCLEOTIDE SEQUENCE [LARGE SCALE GENOMIC DNA]</scope>
    <source>
        <strain evidence="1">Ysfricsl-2016a</strain>
        <tissue evidence="1">Blood</tissue>
    </source>
</reference>
<sequence length="152" mass="16750">MCECIIGLEAEQRPRLTLGVGTAQQCSLHPEAKDHGSTGGNMRSAGVKEVDLLQLLDMQSATHYNVSSTEDGRGCPAYLIGQYSTLVLPTATVFGHGFPDELSVLMRLRLGRRWPEQRALLVILGPEGEELFQLRLGPRLFTVVSVSEQHYE</sequence>